<protein>
    <recommendedName>
        <fullName evidence="2">Spore coat protein U/FanG domain-containing protein</fullName>
    </recommendedName>
</protein>
<dbReference type="Pfam" id="PF05229">
    <property type="entry name" value="SCPU"/>
    <property type="match status" value="1"/>
</dbReference>
<proteinExistence type="predicted"/>
<sequence>MPCLSLAPRLALAALSFSAGAAQALCLPAACNCTVATTSVAFGSYNPLAFGNTDSTGSVKVSCGGVAGLLIPFNIALSAGSSASYAGRRLRSGGNSLAYNLYTDASYATLWGDGSSATQVVSSSVTLDVLGLSPAQSFVVYGRIPGRQTAAVPGSYSDTISVTLTYY</sequence>
<dbReference type="InterPro" id="IPR053167">
    <property type="entry name" value="Spore_coat_component"/>
</dbReference>
<name>A0A254NIW6_9BURK</name>
<evidence type="ECO:0000259" key="2">
    <source>
        <dbReference type="Pfam" id="PF05229"/>
    </source>
</evidence>
<dbReference type="OrthoDB" id="8588792at2"/>
<accession>A0A254NIW6</accession>
<organism evidence="3 4">
    <name type="scientific">Roseateles puraquae</name>
    <dbReference type="NCBI Taxonomy" id="431059"/>
    <lineage>
        <taxon>Bacteria</taxon>
        <taxon>Pseudomonadati</taxon>
        <taxon>Pseudomonadota</taxon>
        <taxon>Betaproteobacteria</taxon>
        <taxon>Burkholderiales</taxon>
        <taxon>Sphaerotilaceae</taxon>
        <taxon>Roseateles</taxon>
    </lineage>
</organism>
<reference evidence="3 4" key="1">
    <citation type="journal article" date="2007" name="Int. J. Syst. Evol. Microbiol.">
        <title>Description of Pelomonas aquatica sp. nov. and Pelomonas puraquae sp. nov., isolated from industrial and haemodialysis water.</title>
        <authorList>
            <person name="Gomila M."/>
            <person name="Bowien B."/>
            <person name="Falsen E."/>
            <person name="Moore E.R."/>
            <person name="Lalucat J."/>
        </authorList>
    </citation>
    <scope>NUCLEOTIDE SEQUENCE [LARGE SCALE GENOMIC DNA]</scope>
    <source>
        <strain evidence="3 4">CCUG 52769</strain>
    </source>
</reference>
<dbReference type="PANTHER" id="PTHR37089:SF3">
    <property type="entry name" value="EXPORTED PROTEIN"/>
    <property type="match status" value="1"/>
</dbReference>
<dbReference type="EMBL" id="NISI01000002">
    <property type="protein sequence ID" value="OWR04813.1"/>
    <property type="molecule type" value="Genomic_DNA"/>
</dbReference>
<feature type="domain" description="Spore coat protein U/FanG" evidence="2">
    <location>
        <begin position="30"/>
        <end position="163"/>
    </location>
</feature>
<dbReference type="AlphaFoldDB" id="A0A254NIW6"/>
<feature type="signal peptide" evidence="1">
    <location>
        <begin position="1"/>
        <end position="21"/>
    </location>
</feature>
<dbReference type="Proteomes" id="UP000197446">
    <property type="component" value="Unassembled WGS sequence"/>
</dbReference>
<gene>
    <name evidence="3" type="ORF">CDO81_09585</name>
</gene>
<dbReference type="SMART" id="SM00972">
    <property type="entry name" value="SCPU"/>
    <property type="match status" value="1"/>
</dbReference>
<dbReference type="RefSeq" id="WP_088482947.1">
    <property type="nucleotide sequence ID" value="NZ_SGUE01000092.1"/>
</dbReference>
<evidence type="ECO:0000256" key="1">
    <source>
        <dbReference type="SAM" id="SignalP"/>
    </source>
</evidence>
<keyword evidence="1" id="KW-0732">Signal</keyword>
<keyword evidence="4" id="KW-1185">Reference proteome</keyword>
<feature type="chain" id="PRO_5012648635" description="Spore coat protein U/FanG domain-containing protein" evidence="1">
    <location>
        <begin position="22"/>
        <end position="167"/>
    </location>
</feature>
<comment type="caution">
    <text evidence="3">The sequence shown here is derived from an EMBL/GenBank/DDBJ whole genome shotgun (WGS) entry which is preliminary data.</text>
</comment>
<dbReference type="InterPro" id="IPR007893">
    <property type="entry name" value="Spore_coat_U/FanG"/>
</dbReference>
<evidence type="ECO:0000313" key="3">
    <source>
        <dbReference type="EMBL" id="OWR04813.1"/>
    </source>
</evidence>
<dbReference type="PANTHER" id="PTHR37089">
    <property type="entry name" value="PROTEIN U-RELATED"/>
    <property type="match status" value="1"/>
</dbReference>
<evidence type="ECO:0000313" key="4">
    <source>
        <dbReference type="Proteomes" id="UP000197446"/>
    </source>
</evidence>